<dbReference type="Proteomes" id="UP001165740">
    <property type="component" value="Chromosome 12"/>
</dbReference>
<protein>
    <submittedName>
        <fullName evidence="4">PiggyBac transposable element-derived protein 4-like</fullName>
    </submittedName>
</protein>
<dbReference type="AlphaFoldDB" id="A0A9W2YG81"/>
<gene>
    <name evidence="4" type="primary">LOC129922011</name>
</gene>
<dbReference type="PANTHER" id="PTHR46599:SF2">
    <property type="entry name" value="PIGGYBAC TRANSPOSABLE ELEMENT-DERIVED PROTEIN 4-LIKE"/>
    <property type="match status" value="1"/>
</dbReference>
<feature type="compositionally biased region" description="Acidic residues" evidence="1">
    <location>
        <begin position="28"/>
        <end position="38"/>
    </location>
</feature>
<dbReference type="RefSeq" id="XP_055861846.1">
    <property type="nucleotide sequence ID" value="XM_056005871.1"/>
</dbReference>
<proteinExistence type="predicted"/>
<dbReference type="OMA" id="LPEYSMY"/>
<name>A0A9W2YG81_BIOGL</name>
<reference evidence="4" key="1">
    <citation type="submission" date="2025-08" db="UniProtKB">
        <authorList>
            <consortium name="RefSeq"/>
        </authorList>
    </citation>
    <scope>IDENTIFICATION</scope>
</reference>
<sequence>MEDILSMFRDYTGYDYEGNTQVLDLEPENNDGESDIDISLEPFGSDSSDSEDETSLDLVDLNNDSGDWSATTTDVVVENFTEICGPTHDLPYDATPFDYFSLLIPENFYEHIAVQTNLYANYRQQKEGKVDRAWQPTTASEIKLLFHIYITMGIHVLPEYKMYWASDERLRVDGVAGSMGKTRFEKLSQYFHLNDATTFVPRGHPGHDPLHKVRPFLDLIRTNIATRFAAGKNISLDEAMIPFNGRLMWKQYIKGKPNPWGIKVWCATDASTGYLLNFSIYTGKVEDPMPHGTGHYIVTQLGERFLGKRHHFFFDNYFSSVQLAEDLLRQQTYCCSTIRPNRKGWPLDLKPKALKKFKKGDVMVRQKGNLVATAWKDKRCHSFEYQHHFRYR</sequence>
<dbReference type="InterPro" id="IPR029526">
    <property type="entry name" value="PGBD"/>
</dbReference>
<feature type="region of interest" description="Disordered" evidence="1">
    <location>
        <begin position="28"/>
        <end position="55"/>
    </location>
</feature>
<feature type="domain" description="PiggyBac transposable element-derived protein" evidence="2">
    <location>
        <begin position="95"/>
        <end position="379"/>
    </location>
</feature>
<organism evidence="3 4">
    <name type="scientific">Biomphalaria glabrata</name>
    <name type="common">Bloodfluke planorb</name>
    <name type="synonym">Freshwater snail</name>
    <dbReference type="NCBI Taxonomy" id="6526"/>
    <lineage>
        <taxon>Eukaryota</taxon>
        <taxon>Metazoa</taxon>
        <taxon>Spiralia</taxon>
        <taxon>Lophotrochozoa</taxon>
        <taxon>Mollusca</taxon>
        <taxon>Gastropoda</taxon>
        <taxon>Heterobranchia</taxon>
        <taxon>Euthyneura</taxon>
        <taxon>Panpulmonata</taxon>
        <taxon>Hygrophila</taxon>
        <taxon>Lymnaeoidea</taxon>
        <taxon>Planorbidae</taxon>
        <taxon>Biomphalaria</taxon>
    </lineage>
</organism>
<dbReference type="Pfam" id="PF13843">
    <property type="entry name" value="DDE_Tnp_1_7"/>
    <property type="match status" value="1"/>
</dbReference>
<evidence type="ECO:0000313" key="4">
    <source>
        <dbReference type="RefSeq" id="XP_055861846.1"/>
    </source>
</evidence>
<dbReference type="OrthoDB" id="6090197at2759"/>
<dbReference type="PANTHER" id="PTHR46599">
    <property type="entry name" value="PIGGYBAC TRANSPOSABLE ELEMENT-DERIVED PROTEIN 4"/>
    <property type="match status" value="1"/>
</dbReference>
<evidence type="ECO:0000313" key="3">
    <source>
        <dbReference type="Proteomes" id="UP001165740"/>
    </source>
</evidence>
<accession>A0A9W2YG81</accession>
<dbReference type="GeneID" id="129922011"/>
<evidence type="ECO:0000256" key="1">
    <source>
        <dbReference type="SAM" id="MobiDB-lite"/>
    </source>
</evidence>
<keyword evidence="3" id="KW-1185">Reference proteome</keyword>
<evidence type="ECO:0000259" key="2">
    <source>
        <dbReference type="Pfam" id="PF13843"/>
    </source>
</evidence>